<evidence type="ECO:0000313" key="2">
    <source>
        <dbReference type="Proteomes" id="UP001234989"/>
    </source>
</evidence>
<protein>
    <submittedName>
        <fullName evidence="1">Uncharacterized protein</fullName>
    </submittedName>
</protein>
<dbReference type="Proteomes" id="UP001234989">
    <property type="component" value="Chromosome 9"/>
</dbReference>
<organism evidence="1 2">
    <name type="scientific">Solanum verrucosum</name>
    <dbReference type="NCBI Taxonomy" id="315347"/>
    <lineage>
        <taxon>Eukaryota</taxon>
        <taxon>Viridiplantae</taxon>
        <taxon>Streptophyta</taxon>
        <taxon>Embryophyta</taxon>
        <taxon>Tracheophyta</taxon>
        <taxon>Spermatophyta</taxon>
        <taxon>Magnoliopsida</taxon>
        <taxon>eudicotyledons</taxon>
        <taxon>Gunneridae</taxon>
        <taxon>Pentapetalae</taxon>
        <taxon>asterids</taxon>
        <taxon>lamiids</taxon>
        <taxon>Solanales</taxon>
        <taxon>Solanaceae</taxon>
        <taxon>Solanoideae</taxon>
        <taxon>Solaneae</taxon>
        <taxon>Solanum</taxon>
    </lineage>
</organism>
<dbReference type="AlphaFoldDB" id="A0AAF0ZQS5"/>
<evidence type="ECO:0000313" key="1">
    <source>
        <dbReference type="EMBL" id="WMV46413.1"/>
    </source>
</evidence>
<accession>A0AAF0ZQS5</accession>
<gene>
    <name evidence="1" type="ORF">MTR67_039798</name>
</gene>
<sequence length="95" mass="10741">MVADALSRVYLGSVSHVEEEKRELACDIHRLALLGVRLEDSPKECVMVRHNSESSVFVDVKSKQHLDPILMELKVSVLNQAIETFSQGEDEVLRH</sequence>
<keyword evidence="2" id="KW-1185">Reference proteome</keyword>
<dbReference type="EMBL" id="CP133620">
    <property type="protein sequence ID" value="WMV46413.1"/>
    <property type="molecule type" value="Genomic_DNA"/>
</dbReference>
<proteinExistence type="predicted"/>
<name>A0AAF0ZQS5_SOLVR</name>
<reference evidence="1" key="1">
    <citation type="submission" date="2023-08" db="EMBL/GenBank/DDBJ databases">
        <title>A de novo genome assembly of Solanum verrucosum Schlechtendal, a Mexican diploid species geographically isolated from the other diploid A-genome species in potato relatives.</title>
        <authorList>
            <person name="Hosaka K."/>
        </authorList>
    </citation>
    <scope>NUCLEOTIDE SEQUENCE</scope>
    <source>
        <tissue evidence="1">Young leaves</tissue>
    </source>
</reference>